<dbReference type="GO" id="GO:0000122">
    <property type="term" value="P:negative regulation of transcription by RNA polymerase II"/>
    <property type="evidence" value="ECO:0007669"/>
    <property type="project" value="InterPro"/>
</dbReference>
<protein>
    <submittedName>
        <fullName evidence="9">(salmon louse) hypothetical protein</fullName>
    </submittedName>
</protein>
<feature type="compositionally biased region" description="Acidic residues" evidence="8">
    <location>
        <begin position="203"/>
        <end position="219"/>
    </location>
</feature>
<evidence type="ECO:0000313" key="9">
    <source>
        <dbReference type="EMBL" id="CAF2972678.1"/>
    </source>
</evidence>
<dbReference type="InterPro" id="IPR024872">
    <property type="entry name" value="HEXIM"/>
</dbReference>
<keyword evidence="3" id="KW-0678">Repressor</keyword>
<comment type="subcellular location">
    <subcellularLocation>
        <location evidence="1">Nucleus</location>
    </subcellularLocation>
</comment>
<dbReference type="GO" id="GO:0005737">
    <property type="term" value="C:cytoplasm"/>
    <property type="evidence" value="ECO:0007669"/>
    <property type="project" value="InterPro"/>
</dbReference>
<dbReference type="Pfam" id="PF15313">
    <property type="entry name" value="HEXIM"/>
    <property type="match status" value="1"/>
</dbReference>
<proteinExistence type="inferred from homology"/>
<gene>
    <name evidence="9" type="ORF">LSAA_11510</name>
</gene>
<comment type="similarity">
    <text evidence="2">Belongs to the HEXIM family.</text>
</comment>
<dbReference type="GO" id="GO:0005654">
    <property type="term" value="C:nucleoplasm"/>
    <property type="evidence" value="ECO:0007669"/>
    <property type="project" value="TreeGrafter"/>
</dbReference>
<evidence type="ECO:0000256" key="7">
    <source>
        <dbReference type="ARBA" id="ARBA00023242"/>
    </source>
</evidence>
<dbReference type="PANTHER" id="PTHR13469">
    <property type="entry name" value="HEXAMETHYLENE BISACETAMIDE INDUCIBLE 1"/>
    <property type="match status" value="1"/>
</dbReference>
<feature type="compositionally biased region" description="Low complexity" evidence="8">
    <location>
        <begin position="188"/>
        <end position="202"/>
    </location>
</feature>
<keyword evidence="7" id="KW-0539">Nucleus</keyword>
<evidence type="ECO:0000256" key="6">
    <source>
        <dbReference type="ARBA" id="ARBA00023163"/>
    </source>
</evidence>
<keyword evidence="10" id="KW-1185">Reference proteome</keyword>
<evidence type="ECO:0000256" key="8">
    <source>
        <dbReference type="SAM" id="MobiDB-lite"/>
    </source>
</evidence>
<evidence type="ECO:0000313" key="10">
    <source>
        <dbReference type="Proteomes" id="UP000675881"/>
    </source>
</evidence>
<reference evidence="9" key="1">
    <citation type="submission" date="2021-02" db="EMBL/GenBank/DDBJ databases">
        <authorList>
            <person name="Bekaert M."/>
        </authorList>
    </citation>
    <scope>NUCLEOTIDE SEQUENCE</scope>
    <source>
        <strain evidence="9">IoA-00</strain>
    </source>
</reference>
<evidence type="ECO:0000256" key="4">
    <source>
        <dbReference type="ARBA" id="ARBA00023015"/>
    </source>
</evidence>
<dbReference type="EMBL" id="HG994585">
    <property type="protein sequence ID" value="CAF2972678.1"/>
    <property type="molecule type" value="Genomic_DNA"/>
</dbReference>
<keyword evidence="4" id="KW-0805">Transcription regulation</keyword>
<organism evidence="9 10">
    <name type="scientific">Lepeophtheirus salmonis</name>
    <name type="common">Salmon louse</name>
    <name type="synonym">Caligus salmonis</name>
    <dbReference type="NCBI Taxonomy" id="72036"/>
    <lineage>
        <taxon>Eukaryota</taxon>
        <taxon>Metazoa</taxon>
        <taxon>Ecdysozoa</taxon>
        <taxon>Arthropoda</taxon>
        <taxon>Crustacea</taxon>
        <taxon>Multicrustacea</taxon>
        <taxon>Hexanauplia</taxon>
        <taxon>Copepoda</taxon>
        <taxon>Siphonostomatoida</taxon>
        <taxon>Caligidae</taxon>
        <taxon>Lepeophtheirus</taxon>
    </lineage>
</organism>
<dbReference type="PANTHER" id="PTHR13469:SF9">
    <property type="entry name" value="HEXAMETHYLENE BIS-ACETAMIDE-INDUCIBLE PROTEIN"/>
    <property type="match status" value="1"/>
</dbReference>
<dbReference type="OrthoDB" id="10058500at2759"/>
<evidence type="ECO:0000256" key="5">
    <source>
        <dbReference type="ARBA" id="ARBA00023054"/>
    </source>
</evidence>
<accession>A0A7R8D4H0</accession>
<name>A0A7R8D4H0_LEPSM</name>
<dbReference type="GO" id="GO:0004861">
    <property type="term" value="F:cyclin-dependent protein serine/threonine kinase inhibitor activity"/>
    <property type="evidence" value="ECO:0007669"/>
    <property type="project" value="InterPro"/>
</dbReference>
<dbReference type="Proteomes" id="UP000675881">
    <property type="component" value="Chromosome 6"/>
</dbReference>
<keyword evidence="5" id="KW-0175">Coiled coil</keyword>
<dbReference type="GO" id="GO:0097322">
    <property type="term" value="F:7SK snRNA binding"/>
    <property type="evidence" value="ECO:0007669"/>
    <property type="project" value="TreeGrafter"/>
</dbReference>
<keyword evidence="6" id="KW-0804">Transcription</keyword>
<dbReference type="AlphaFoldDB" id="A0A7R8D4H0"/>
<evidence type="ECO:0000256" key="2">
    <source>
        <dbReference type="ARBA" id="ARBA00008409"/>
    </source>
</evidence>
<evidence type="ECO:0000256" key="1">
    <source>
        <dbReference type="ARBA" id="ARBA00004123"/>
    </source>
</evidence>
<evidence type="ECO:0000256" key="3">
    <source>
        <dbReference type="ARBA" id="ARBA00022491"/>
    </source>
</evidence>
<sequence>MKRKNRRAKKGRNKNVCKMESVLKGIKKVNENKEEVRLLQDTLRSEILSSECKKSMVKRRSGGEHRRNQVFLRPTNVPLLNAPKNSTQFIIDDHENSNLFWNFHDSENEDIDPSNPAGFAVFTGQYFNHQEDQMSPDDDSYWAEYSERDFQTVYETAHQEKIAEWSKKKLSELLSLQEDNLDGKEVPDSTSLTDPGSSSSSSSEDEEPQLMSYQEEESL</sequence>
<feature type="region of interest" description="Disordered" evidence="8">
    <location>
        <begin position="178"/>
        <end position="219"/>
    </location>
</feature>